<evidence type="ECO:0000313" key="2">
    <source>
        <dbReference type="EMBL" id="KAG2432087.1"/>
    </source>
</evidence>
<dbReference type="OrthoDB" id="10590730at2759"/>
<sequence>MALRGRALLVLLPQLLAAAAATGLLAAGATRWRQLGDSAPWAARSSGAPAEGRTRWRLALPAATAGFPVLLNPALDVIDGVGRPGLVQPPNADRDAAAATASLCQQVGLAAAGTLAQCANLPGGPRPTGGRRLRSVAR</sequence>
<keyword evidence="1" id="KW-0732">Signal</keyword>
<accession>A0A835VWM9</accession>
<proteinExistence type="predicted"/>
<feature type="signal peptide" evidence="1">
    <location>
        <begin position="1"/>
        <end position="21"/>
    </location>
</feature>
<feature type="chain" id="PRO_5032741020" evidence="1">
    <location>
        <begin position="22"/>
        <end position="138"/>
    </location>
</feature>
<dbReference type="Proteomes" id="UP000650467">
    <property type="component" value="Unassembled WGS sequence"/>
</dbReference>
<protein>
    <submittedName>
        <fullName evidence="2">Uncharacterized protein</fullName>
    </submittedName>
</protein>
<evidence type="ECO:0000313" key="3">
    <source>
        <dbReference type="Proteomes" id="UP000650467"/>
    </source>
</evidence>
<dbReference type="AlphaFoldDB" id="A0A835VWM9"/>
<gene>
    <name evidence="2" type="ORF">HXX76_009014</name>
</gene>
<reference evidence="2" key="1">
    <citation type="journal article" date="2020" name="bioRxiv">
        <title>Comparative genomics of Chlamydomonas.</title>
        <authorList>
            <person name="Craig R.J."/>
            <person name="Hasan A.R."/>
            <person name="Ness R.W."/>
            <person name="Keightley P.D."/>
        </authorList>
    </citation>
    <scope>NUCLEOTIDE SEQUENCE</scope>
    <source>
        <strain evidence="2">SAG 7.73</strain>
    </source>
</reference>
<organism evidence="2 3">
    <name type="scientific">Chlamydomonas incerta</name>
    <dbReference type="NCBI Taxonomy" id="51695"/>
    <lineage>
        <taxon>Eukaryota</taxon>
        <taxon>Viridiplantae</taxon>
        <taxon>Chlorophyta</taxon>
        <taxon>core chlorophytes</taxon>
        <taxon>Chlorophyceae</taxon>
        <taxon>CS clade</taxon>
        <taxon>Chlamydomonadales</taxon>
        <taxon>Chlamydomonadaceae</taxon>
        <taxon>Chlamydomonas</taxon>
    </lineage>
</organism>
<name>A0A835VWM9_CHLIN</name>
<evidence type="ECO:0000256" key="1">
    <source>
        <dbReference type="SAM" id="SignalP"/>
    </source>
</evidence>
<comment type="caution">
    <text evidence="2">The sequence shown here is derived from an EMBL/GenBank/DDBJ whole genome shotgun (WGS) entry which is preliminary data.</text>
</comment>
<dbReference type="EMBL" id="JAEHOC010000022">
    <property type="protein sequence ID" value="KAG2432087.1"/>
    <property type="molecule type" value="Genomic_DNA"/>
</dbReference>
<keyword evidence="3" id="KW-1185">Reference proteome</keyword>